<evidence type="ECO:0000313" key="2">
    <source>
        <dbReference type="Proteomes" id="UP000038009"/>
    </source>
</evidence>
<dbReference type="OrthoDB" id="10408169at2759"/>
<dbReference type="CDD" id="cd06257">
    <property type="entry name" value="DnaJ"/>
    <property type="match status" value="1"/>
</dbReference>
<organism evidence="1 2">
    <name type="scientific">Leptomonas seymouri</name>
    <dbReference type="NCBI Taxonomy" id="5684"/>
    <lineage>
        <taxon>Eukaryota</taxon>
        <taxon>Discoba</taxon>
        <taxon>Euglenozoa</taxon>
        <taxon>Kinetoplastea</taxon>
        <taxon>Metakinetoplastina</taxon>
        <taxon>Trypanosomatida</taxon>
        <taxon>Trypanosomatidae</taxon>
        <taxon>Leishmaniinae</taxon>
        <taxon>Leptomonas</taxon>
    </lineage>
</organism>
<dbReference type="OMA" id="ASKCHTL"/>
<dbReference type="VEuPathDB" id="TriTrypDB:Lsey_0018_0450"/>
<reference evidence="1 2" key="1">
    <citation type="journal article" date="2015" name="PLoS Pathog.">
        <title>Leptomonas seymouri: Adaptations to the Dixenous Life Cycle Analyzed by Genome Sequencing, Transcriptome Profiling and Co-infection with Leishmania donovani.</title>
        <authorList>
            <person name="Kraeva N."/>
            <person name="Butenko A."/>
            <person name="Hlavacova J."/>
            <person name="Kostygov A."/>
            <person name="Myskova J."/>
            <person name="Grybchuk D."/>
            <person name="Lestinova T."/>
            <person name="Votypka J."/>
            <person name="Volf P."/>
            <person name="Opperdoes F."/>
            <person name="Flegontov P."/>
            <person name="Lukes J."/>
            <person name="Yurchenko V."/>
        </authorList>
    </citation>
    <scope>NUCLEOTIDE SEQUENCE [LARGE SCALE GENOMIC DNA]</scope>
    <source>
        <strain evidence="1 2">ATCC 30220</strain>
    </source>
</reference>
<accession>A0A0N1I9A2</accession>
<keyword evidence="2" id="KW-1185">Reference proteome</keyword>
<evidence type="ECO:0008006" key="3">
    <source>
        <dbReference type="Google" id="ProtNLM"/>
    </source>
</evidence>
<gene>
    <name evidence="1" type="ORF">ABL78_1208</name>
</gene>
<dbReference type="AlphaFoldDB" id="A0A0N1I9A2"/>
<dbReference type="EMBL" id="LJSK01000018">
    <property type="protein sequence ID" value="KPI89715.1"/>
    <property type="molecule type" value="Genomic_DNA"/>
</dbReference>
<sequence length="209" mass="22670">MSQGDAARFILGCASDRDVLGLSQFGPLSRKAIQKAFHARALHIHPDKARGTAPLAESPASAAAFAELVGARDRLIELLPLSRALWQLQQPSPQPVSEDARADDTTVFNGSMAPSLFTVRNVSASMRCDSPVEFTKPPPPTGQQTESPLFAFSASKCHTLGCLRMLSASDVQTHQSFCVNCRMKPRKCMMLGCLRMVAAAAEYCREHQP</sequence>
<dbReference type="InterPro" id="IPR001623">
    <property type="entry name" value="DnaJ_domain"/>
</dbReference>
<protein>
    <recommendedName>
        <fullName evidence="3">J domain-containing protein</fullName>
    </recommendedName>
</protein>
<dbReference type="Proteomes" id="UP000038009">
    <property type="component" value="Unassembled WGS sequence"/>
</dbReference>
<dbReference type="InterPro" id="IPR036869">
    <property type="entry name" value="J_dom_sf"/>
</dbReference>
<name>A0A0N1I9A2_LEPSE</name>
<evidence type="ECO:0000313" key="1">
    <source>
        <dbReference type="EMBL" id="KPI89715.1"/>
    </source>
</evidence>
<comment type="caution">
    <text evidence="1">The sequence shown here is derived from an EMBL/GenBank/DDBJ whole genome shotgun (WGS) entry which is preliminary data.</text>
</comment>
<proteinExistence type="predicted"/>
<dbReference type="SUPFAM" id="SSF46565">
    <property type="entry name" value="Chaperone J-domain"/>
    <property type="match status" value="1"/>
</dbReference>
<dbReference type="Gene3D" id="1.10.287.110">
    <property type="entry name" value="DnaJ domain"/>
    <property type="match status" value="1"/>
</dbReference>